<dbReference type="Gene3D" id="1.20.1730.10">
    <property type="entry name" value="Sodium/glucose cotransporter"/>
    <property type="match status" value="1"/>
</dbReference>
<feature type="transmembrane region" description="Helical" evidence="14">
    <location>
        <begin position="455"/>
        <end position="477"/>
    </location>
</feature>
<keyword evidence="9 14" id="KW-0406">Ion transport</keyword>
<dbReference type="PANTHER" id="PTHR48086:SF3">
    <property type="entry name" value="SODIUM_PROLINE SYMPORTER"/>
    <property type="match status" value="1"/>
</dbReference>
<organism evidence="15 16">
    <name type="scientific">Candidatus Ruania gallistercoris</name>
    <dbReference type="NCBI Taxonomy" id="2838746"/>
    <lineage>
        <taxon>Bacteria</taxon>
        <taxon>Bacillati</taxon>
        <taxon>Actinomycetota</taxon>
        <taxon>Actinomycetes</taxon>
        <taxon>Micrococcales</taxon>
        <taxon>Ruaniaceae</taxon>
        <taxon>Ruania</taxon>
    </lineage>
</organism>
<feature type="transmembrane region" description="Helical" evidence="14">
    <location>
        <begin position="75"/>
        <end position="93"/>
    </location>
</feature>
<dbReference type="InterPro" id="IPR050277">
    <property type="entry name" value="Sodium:Solute_Symporter"/>
</dbReference>
<dbReference type="GO" id="GO:0015824">
    <property type="term" value="P:proline transport"/>
    <property type="evidence" value="ECO:0007669"/>
    <property type="project" value="UniProtKB-UniRule"/>
</dbReference>
<keyword evidence="10 14" id="KW-0472">Membrane</keyword>
<keyword evidence="3 14" id="KW-0813">Transport</keyword>
<name>A0A9D2EF39_9MICO</name>
<feature type="transmembrane region" description="Helical" evidence="14">
    <location>
        <begin position="370"/>
        <end position="386"/>
    </location>
</feature>
<feature type="transmembrane region" description="Helical" evidence="14">
    <location>
        <begin position="226"/>
        <end position="249"/>
    </location>
</feature>
<dbReference type="InterPro" id="IPR001734">
    <property type="entry name" value="Na/solute_symporter"/>
</dbReference>
<dbReference type="Pfam" id="PF00474">
    <property type="entry name" value="SSF"/>
    <property type="match status" value="1"/>
</dbReference>
<evidence type="ECO:0000256" key="1">
    <source>
        <dbReference type="ARBA" id="ARBA00004651"/>
    </source>
</evidence>
<keyword evidence="7 14" id="KW-1133">Transmembrane helix</keyword>
<evidence type="ECO:0000256" key="3">
    <source>
        <dbReference type="ARBA" id="ARBA00022448"/>
    </source>
</evidence>
<keyword evidence="6 14" id="KW-0769">Symport</keyword>
<feature type="transmembrane region" description="Helical" evidence="14">
    <location>
        <begin position="6"/>
        <end position="26"/>
    </location>
</feature>
<dbReference type="GO" id="GO:0005298">
    <property type="term" value="F:proline:sodium symporter activity"/>
    <property type="evidence" value="ECO:0007669"/>
    <property type="project" value="UniProtKB-UniRule"/>
</dbReference>
<reference evidence="15" key="1">
    <citation type="journal article" date="2021" name="PeerJ">
        <title>Extensive microbial diversity within the chicken gut microbiome revealed by metagenomics and culture.</title>
        <authorList>
            <person name="Gilroy R."/>
            <person name="Ravi A."/>
            <person name="Getino M."/>
            <person name="Pursley I."/>
            <person name="Horton D.L."/>
            <person name="Alikhan N.F."/>
            <person name="Baker D."/>
            <person name="Gharbi K."/>
            <person name="Hall N."/>
            <person name="Watson M."/>
            <person name="Adriaenssens E.M."/>
            <person name="Foster-Nyarko E."/>
            <person name="Jarju S."/>
            <person name="Secka A."/>
            <person name="Antonio M."/>
            <person name="Oren A."/>
            <person name="Chaudhuri R.R."/>
            <person name="La Ragione R."/>
            <person name="Hildebrand F."/>
            <person name="Pallen M.J."/>
        </authorList>
    </citation>
    <scope>NUCLEOTIDE SEQUENCE</scope>
    <source>
        <strain evidence="15">ChiGjej4B4-7305</strain>
    </source>
</reference>
<feature type="transmembrane region" description="Helical" evidence="14">
    <location>
        <begin position="425"/>
        <end position="443"/>
    </location>
</feature>
<dbReference type="PROSITE" id="PS50283">
    <property type="entry name" value="NA_SOLUT_SYMP_3"/>
    <property type="match status" value="1"/>
</dbReference>
<evidence type="ECO:0000256" key="8">
    <source>
        <dbReference type="ARBA" id="ARBA00023053"/>
    </source>
</evidence>
<dbReference type="PANTHER" id="PTHR48086">
    <property type="entry name" value="SODIUM/PROLINE SYMPORTER-RELATED"/>
    <property type="match status" value="1"/>
</dbReference>
<keyword evidence="8 14" id="KW-0915">Sodium</keyword>
<evidence type="ECO:0000256" key="10">
    <source>
        <dbReference type="ARBA" id="ARBA00023136"/>
    </source>
</evidence>
<feature type="transmembrane region" description="Helical" evidence="14">
    <location>
        <begin position="188"/>
        <end position="206"/>
    </location>
</feature>
<evidence type="ECO:0000256" key="4">
    <source>
        <dbReference type="ARBA" id="ARBA00022475"/>
    </source>
</evidence>
<dbReference type="GO" id="GO:0031402">
    <property type="term" value="F:sodium ion binding"/>
    <property type="evidence" value="ECO:0007669"/>
    <property type="project" value="UniProtKB-UniRule"/>
</dbReference>
<feature type="transmembrane region" description="Helical" evidence="14">
    <location>
        <begin position="316"/>
        <end position="349"/>
    </location>
</feature>
<evidence type="ECO:0000256" key="6">
    <source>
        <dbReference type="ARBA" id="ARBA00022847"/>
    </source>
</evidence>
<feature type="transmembrane region" description="Helical" evidence="14">
    <location>
        <begin position="274"/>
        <end position="296"/>
    </location>
</feature>
<accession>A0A9D2EF39</accession>
<proteinExistence type="inferred from homology"/>
<keyword evidence="5 14" id="KW-0812">Transmembrane</keyword>
<dbReference type="GO" id="GO:0015193">
    <property type="term" value="F:L-proline transmembrane transporter activity"/>
    <property type="evidence" value="ECO:0007669"/>
    <property type="project" value="TreeGrafter"/>
</dbReference>
<evidence type="ECO:0000256" key="9">
    <source>
        <dbReference type="ARBA" id="ARBA00023065"/>
    </source>
</evidence>
<dbReference type="InterPro" id="IPR011851">
    <property type="entry name" value="Na/Pro_symporter"/>
</dbReference>
<dbReference type="NCBIfam" id="TIGR00813">
    <property type="entry name" value="sss"/>
    <property type="match status" value="1"/>
</dbReference>
<feature type="transmembrane region" description="Helical" evidence="14">
    <location>
        <begin position="47"/>
        <end position="69"/>
    </location>
</feature>
<evidence type="ECO:0000256" key="5">
    <source>
        <dbReference type="ARBA" id="ARBA00022692"/>
    </source>
</evidence>
<keyword evidence="14" id="KW-0029">Amino-acid transport</keyword>
<evidence type="ECO:0000313" key="15">
    <source>
        <dbReference type="EMBL" id="HIZ35966.1"/>
    </source>
</evidence>
<comment type="catalytic activity">
    <reaction evidence="12">
        <text>L-proline(in) + Na(+)(in) = L-proline(out) + Na(+)(out)</text>
        <dbReference type="Rhea" id="RHEA:28967"/>
        <dbReference type="ChEBI" id="CHEBI:29101"/>
        <dbReference type="ChEBI" id="CHEBI:60039"/>
    </reaction>
</comment>
<comment type="function">
    <text evidence="14">Catalyzes the sodium-dependent uptake of extracellular L-proline.</text>
</comment>
<dbReference type="InterPro" id="IPR038377">
    <property type="entry name" value="Na/Glc_symporter_sf"/>
</dbReference>
<reference evidence="15" key="2">
    <citation type="submission" date="2021-04" db="EMBL/GenBank/DDBJ databases">
        <authorList>
            <person name="Gilroy R."/>
        </authorList>
    </citation>
    <scope>NUCLEOTIDE SEQUENCE</scope>
    <source>
        <strain evidence="15">ChiGjej4B4-7305</strain>
    </source>
</reference>
<gene>
    <name evidence="15" type="ORF">H9815_09320</name>
</gene>
<feature type="transmembrane region" description="Helical" evidence="14">
    <location>
        <begin position="149"/>
        <end position="176"/>
    </location>
</feature>
<dbReference type="AlphaFoldDB" id="A0A9D2EF39"/>
<dbReference type="CDD" id="cd11475">
    <property type="entry name" value="SLC5sbd_PutP"/>
    <property type="match status" value="1"/>
</dbReference>
<comment type="similarity">
    <text evidence="2 13">Belongs to the sodium:solute symporter (SSF) (TC 2.A.21) family.</text>
</comment>
<evidence type="ECO:0000256" key="12">
    <source>
        <dbReference type="ARBA" id="ARBA00033708"/>
    </source>
</evidence>
<keyword evidence="4 14" id="KW-1003">Cell membrane</keyword>
<feature type="transmembrane region" description="Helical" evidence="14">
    <location>
        <begin position="398"/>
        <end position="418"/>
    </location>
</feature>
<evidence type="ECO:0000256" key="2">
    <source>
        <dbReference type="ARBA" id="ARBA00006434"/>
    </source>
</evidence>
<feature type="transmembrane region" description="Helical" evidence="14">
    <location>
        <begin position="124"/>
        <end position="143"/>
    </location>
</feature>
<comment type="subcellular location">
    <subcellularLocation>
        <location evidence="1 14">Cell membrane</location>
        <topology evidence="1 14">Multi-pass membrane protein</topology>
    </subcellularLocation>
</comment>
<comment type="caution">
    <text evidence="15">The sequence shown here is derived from an EMBL/GenBank/DDBJ whole genome shotgun (WGS) entry which is preliminary data.</text>
</comment>
<dbReference type="Proteomes" id="UP000824037">
    <property type="component" value="Unassembled WGS sequence"/>
</dbReference>
<evidence type="ECO:0000256" key="7">
    <source>
        <dbReference type="ARBA" id="ARBA00022989"/>
    </source>
</evidence>
<sequence length="526" mass="54977">MSAETLQWMAIALFLVGMLALGYSGNERSRTLPGFLLGEGRLRGGQAGLSAGAADASWWLVLLLPAAAYSTGMRAAWIPVGLIAGALLAWTFLAPRLRSYARVAGESLTLPTFLERRTRDSSHLLRILSAVLILVLLTVYLAAGIRAGGLFFASAFGTSELVGLAVVGGVTTVYVLFGGFRGVANAHVLQAVLIAGGLVLVAVTAVRDLGGWDATRAVVESVTPEATSLLAGGVGAGLVTALAWALGYLGQPQALVRMMALRTPRAARSGRRVLVVWLLVSTGAAIVVGLATVAYFELSWRPLNRPEDAYPRLAELLFSPFVGALLLMVVLAAIMSTVASQLLLCSSALVEDLYRLLVRSTQPRRQHVTLARLAVLLVAVAALLLARRGESGALDLVAFAWAGFGATFAPLVLLSLFWRRLTAHGALAGLVSGAVVMIVWARTGLEETLHELLPAFAINLLVAMLVSHLSAAPGAGVRAEYEEMTDRLPAPSLLHRGAAGVLAVVGAGLAAAVPAPAVESESEPEV</sequence>
<dbReference type="EMBL" id="DXBY01000156">
    <property type="protein sequence ID" value="HIZ35966.1"/>
    <property type="molecule type" value="Genomic_DNA"/>
</dbReference>
<evidence type="ECO:0000313" key="16">
    <source>
        <dbReference type="Proteomes" id="UP000824037"/>
    </source>
</evidence>
<evidence type="ECO:0000256" key="14">
    <source>
        <dbReference type="RuleBase" id="RU366012"/>
    </source>
</evidence>
<evidence type="ECO:0000256" key="11">
    <source>
        <dbReference type="ARBA" id="ARBA00023201"/>
    </source>
</evidence>
<protein>
    <recommendedName>
        <fullName evidence="14">Sodium/proline symporter</fullName>
    </recommendedName>
    <alternativeName>
        <fullName evidence="14">Proline permease</fullName>
    </alternativeName>
</protein>
<dbReference type="GO" id="GO:0005886">
    <property type="term" value="C:plasma membrane"/>
    <property type="evidence" value="ECO:0007669"/>
    <property type="project" value="UniProtKB-SubCell"/>
</dbReference>
<evidence type="ECO:0000256" key="13">
    <source>
        <dbReference type="RuleBase" id="RU362091"/>
    </source>
</evidence>
<keyword evidence="11 14" id="KW-0739">Sodium transport</keyword>